<dbReference type="EC" id="5.1.3.3" evidence="6 11"/>
<dbReference type="Proteomes" id="UP001597112">
    <property type="component" value="Unassembled WGS sequence"/>
</dbReference>
<sequence>METEHLAKNISRVSWGSHAGKDVYLFRLVNAEGSYVELTNYGATLVSVVVPDTKGVKENVVLGFPLLEGYLCDQCYIGSTVGRFANRIGGAQFTLSGKAYTLDRNDYQNTNHGGYQGFHAQVFDYTLQDNGITFTLSSADGEGGFPGNVQLRVSYTWNDDQQLQIGYEATTDQTTVLNFTNHAYFNLSACRYTILDHRLQIDSSSILETTSSYIPTGAILPAGKYSFEDETRLGDKIVPNVDNRQGLNHYYIFRDNNQKDIIRCRLSDPESGRVLEVYTSYPGVQVYSGDFLSGISQTHHANAYKPFEGICLECQYFPDSPNHAHFPSTVLNPGERYEQKIIYQFSVATV</sequence>
<evidence type="ECO:0000256" key="6">
    <source>
        <dbReference type="ARBA" id="ARBA00013185"/>
    </source>
</evidence>
<evidence type="ECO:0000256" key="1">
    <source>
        <dbReference type="ARBA" id="ARBA00001614"/>
    </source>
</evidence>
<evidence type="ECO:0000256" key="8">
    <source>
        <dbReference type="ARBA" id="ARBA00022837"/>
    </source>
</evidence>
<reference evidence="13" key="1">
    <citation type="journal article" date="2019" name="Int. J. Syst. Evol. Microbiol.">
        <title>The Global Catalogue of Microorganisms (GCM) 10K type strain sequencing project: providing services to taxonomists for standard genome sequencing and annotation.</title>
        <authorList>
            <consortium name="The Broad Institute Genomics Platform"/>
            <consortium name="The Broad Institute Genome Sequencing Center for Infectious Disease"/>
            <person name="Wu L."/>
            <person name="Ma J."/>
        </authorList>
    </citation>
    <scope>NUCLEOTIDE SEQUENCE [LARGE SCALE GENOMIC DNA]</scope>
    <source>
        <strain evidence="13">CCUG 58938</strain>
    </source>
</reference>
<dbReference type="NCBIfam" id="NF008277">
    <property type="entry name" value="PRK11055.1"/>
    <property type="match status" value="1"/>
</dbReference>
<comment type="similarity">
    <text evidence="4 11">Belongs to the aldose epimerase family.</text>
</comment>
<keyword evidence="10 11" id="KW-0119">Carbohydrate metabolism</keyword>
<keyword evidence="9 11" id="KW-0413">Isomerase</keyword>
<dbReference type="GO" id="GO:0016853">
    <property type="term" value="F:isomerase activity"/>
    <property type="evidence" value="ECO:0007669"/>
    <property type="project" value="UniProtKB-KW"/>
</dbReference>
<evidence type="ECO:0000313" key="13">
    <source>
        <dbReference type="Proteomes" id="UP001597112"/>
    </source>
</evidence>
<dbReference type="CDD" id="cd09019">
    <property type="entry name" value="galactose_mutarotase_like"/>
    <property type="match status" value="1"/>
</dbReference>
<evidence type="ECO:0000256" key="10">
    <source>
        <dbReference type="ARBA" id="ARBA00023277"/>
    </source>
</evidence>
<dbReference type="InterPro" id="IPR018052">
    <property type="entry name" value="Ald1_epimerase_CS"/>
</dbReference>
<evidence type="ECO:0000256" key="11">
    <source>
        <dbReference type="PIRNR" id="PIRNR005096"/>
    </source>
</evidence>
<evidence type="ECO:0000256" key="9">
    <source>
        <dbReference type="ARBA" id="ARBA00023235"/>
    </source>
</evidence>
<dbReference type="SUPFAM" id="SSF74650">
    <property type="entry name" value="Galactose mutarotase-like"/>
    <property type="match status" value="1"/>
</dbReference>
<gene>
    <name evidence="12" type="ORF">ACFQ21_10385</name>
</gene>
<dbReference type="PANTHER" id="PTHR10091:SF0">
    <property type="entry name" value="GALACTOSE MUTAROTASE"/>
    <property type="match status" value="1"/>
</dbReference>
<dbReference type="EMBL" id="JBHTKA010000002">
    <property type="protein sequence ID" value="MFD0999718.1"/>
    <property type="molecule type" value="Genomic_DNA"/>
</dbReference>
<evidence type="ECO:0000313" key="12">
    <source>
        <dbReference type="EMBL" id="MFD0999718.1"/>
    </source>
</evidence>
<dbReference type="PANTHER" id="PTHR10091">
    <property type="entry name" value="ALDOSE-1-EPIMERASE"/>
    <property type="match status" value="1"/>
</dbReference>
<evidence type="ECO:0000256" key="3">
    <source>
        <dbReference type="ARBA" id="ARBA00005028"/>
    </source>
</evidence>
<comment type="caution">
    <text evidence="12">The sequence shown here is derived from an EMBL/GenBank/DDBJ whole genome shotgun (WGS) entry which is preliminary data.</text>
</comment>
<dbReference type="PIRSF" id="PIRSF005096">
    <property type="entry name" value="GALM"/>
    <property type="match status" value="1"/>
</dbReference>
<keyword evidence="13" id="KW-1185">Reference proteome</keyword>
<proteinExistence type="inferred from homology"/>
<evidence type="ECO:0000256" key="4">
    <source>
        <dbReference type="ARBA" id="ARBA00006206"/>
    </source>
</evidence>
<dbReference type="InterPro" id="IPR014718">
    <property type="entry name" value="GH-type_carb-bd"/>
</dbReference>
<dbReference type="Gene3D" id="2.70.98.10">
    <property type="match status" value="1"/>
</dbReference>
<organism evidence="12 13">
    <name type="scientific">Ohtaekwangia kribbensis</name>
    <dbReference type="NCBI Taxonomy" id="688913"/>
    <lineage>
        <taxon>Bacteria</taxon>
        <taxon>Pseudomonadati</taxon>
        <taxon>Bacteroidota</taxon>
        <taxon>Cytophagia</taxon>
        <taxon>Cytophagales</taxon>
        <taxon>Fulvivirgaceae</taxon>
        <taxon>Ohtaekwangia</taxon>
    </lineage>
</organism>
<comment type="cofactor">
    <cofactor evidence="2">
        <name>Ca(2+)</name>
        <dbReference type="ChEBI" id="CHEBI:29108"/>
    </cofactor>
</comment>
<protein>
    <recommendedName>
        <fullName evidence="7 11">Aldose 1-epimerase</fullName>
        <ecNumber evidence="6 11">5.1.3.3</ecNumber>
    </recommendedName>
</protein>
<dbReference type="Pfam" id="PF01263">
    <property type="entry name" value="Aldose_epim"/>
    <property type="match status" value="1"/>
</dbReference>
<dbReference type="InterPro" id="IPR008183">
    <property type="entry name" value="Aldose_1/G6P_1-epimerase"/>
</dbReference>
<name>A0ABW3K3B6_9BACT</name>
<comment type="catalytic activity">
    <reaction evidence="1 11">
        <text>alpha-D-glucose = beta-D-glucose</text>
        <dbReference type="Rhea" id="RHEA:10264"/>
        <dbReference type="ChEBI" id="CHEBI:15903"/>
        <dbReference type="ChEBI" id="CHEBI:17925"/>
        <dbReference type="EC" id="5.1.3.3"/>
    </reaction>
</comment>
<comment type="pathway">
    <text evidence="3 11">Carbohydrate metabolism; hexose metabolism.</text>
</comment>
<comment type="subunit">
    <text evidence="5">Monomer.</text>
</comment>
<accession>A0ABW3K3B6</accession>
<evidence type="ECO:0000256" key="2">
    <source>
        <dbReference type="ARBA" id="ARBA00001913"/>
    </source>
</evidence>
<dbReference type="InterPro" id="IPR015443">
    <property type="entry name" value="Aldose_1-epimerase"/>
</dbReference>
<dbReference type="RefSeq" id="WP_377578657.1">
    <property type="nucleotide sequence ID" value="NZ_JBHTKA010000002.1"/>
</dbReference>
<dbReference type="PROSITE" id="PS00545">
    <property type="entry name" value="ALDOSE_1_EPIMERASE"/>
    <property type="match status" value="1"/>
</dbReference>
<dbReference type="InterPro" id="IPR011013">
    <property type="entry name" value="Gal_mutarotase_sf_dom"/>
</dbReference>
<dbReference type="InterPro" id="IPR047215">
    <property type="entry name" value="Galactose_mutarotase-like"/>
</dbReference>
<evidence type="ECO:0000256" key="5">
    <source>
        <dbReference type="ARBA" id="ARBA00011245"/>
    </source>
</evidence>
<keyword evidence="8" id="KW-0106">Calcium</keyword>
<evidence type="ECO:0000256" key="7">
    <source>
        <dbReference type="ARBA" id="ARBA00014165"/>
    </source>
</evidence>